<evidence type="ECO:0000256" key="4">
    <source>
        <dbReference type="PROSITE-ProRule" id="PRU00134"/>
    </source>
</evidence>
<dbReference type="PANTHER" id="PTHR10237">
    <property type="entry name" value="DEFORMED EPIDERMAL AUTOREGULATORY FACTOR 1 HOMOLOG SUPPRESSIN"/>
    <property type="match status" value="1"/>
</dbReference>
<dbReference type="GO" id="GO:0000981">
    <property type="term" value="F:DNA-binding transcription factor activity, RNA polymerase II-specific"/>
    <property type="evidence" value="ECO:0007669"/>
    <property type="project" value="TreeGrafter"/>
</dbReference>
<evidence type="ECO:0000313" key="7">
    <source>
        <dbReference type="Proteomes" id="UP000507470"/>
    </source>
</evidence>
<dbReference type="OrthoDB" id="6211252at2759"/>
<accession>A0A6J8AZ96</accession>
<dbReference type="InterPro" id="IPR024119">
    <property type="entry name" value="TF_DEAF-1"/>
</dbReference>
<dbReference type="PROSITE" id="PS50865">
    <property type="entry name" value="ZF_MYND_2"/>
    <property type="match status" value="1"/>
</dbReference>
<evidence type="ECO:0000256" key="3">
    <source>
        <dbReference type="ARBA" id="ARBA00022833"/>
    </source>
</evidence>
<keyword evidence="2 4" id="KW-0863">Zinc-finger</keyword>
<dbReference type="InterPro" id="IPR002893">
    <property type="entry name" value="Znf_MYND"/>
</dbReference>
<dbReference type="EMBL" id="CACVKT020002176">
    <property type="protein sequence ID" value="CAC5376235.1"/>
    <property type="molecule type" value="Genomic_DNA"/>
</dbReference>
<sequence>MIKSRSSVYIVENDIFENKCGGIRIGTNYSASVIIDGNTIRDHTGPDIFAINSSEMGLTDNVKTEIETMLTKIQFAEERLEYSRTPIITNRNIRRNNNTGVQHPRKAVQIIQTCCSCYRSSFQLKKCSNCGTATYCSKKCQKKHWKKHKHMCKLLHKEYTIQVQMKDTKPVMEPGNVRRFDSSLKGIKDGPKPNPLSTKKFIVKVQSGQEYGCFNPNKMHTLYNRSLTLDIKLSNPELYYLVNECGILAGTALSTKKIFCWASYKCSSAILCIHTDNLPPFQSW</sequence>
<name>A0A6J8AZ96_MYTCO</name>
<evidence type="ECO:0000313" key="6">
    <source>
        <dbReference type="EMBL" id="CAC5376235.1"/>
    </source>
</evidence>
<dbReference type="GO" id="GO:0005634">
    <property type="term" value="C:nucleus"/>
    <property type="evidence" value="ECO:0007669"/>
    <property type="project" value="TreeGrafter"/>
</dbReference>
<dbReference type="Gene3D" id="6.10.140.2220">
    <property type="match status" value="1"/>
</dbReference>
<protein>
    <recommendedName>
        <fullName evidence="5">MYND-type domain-containing protein</fullName>
    </recommendedName>
</protein>
<dbReference type="GO" id="GO:0008270">
    <property type="term" value="F:zinc ion binding"/>
    <property type="evidence" value="ECO:0007669"/>
    <property type="project" value="UniProtKB-KW"/>
</dbReference>
<evidence type="ECO:0000259" key="5">
    <source>
        <dbReference type="PROSITE" id="PS50865"/>
    </source>
</evidence>
<keyword evidence="3" id="KW-0862">Zinc</keyword>
<gene>
    <name evidence="6" type="ORF">MCOR_12957</name>
</gene>
<proteinExistence type="predicted"/>
<evidence type="ECO:0000256" key="1">
    <source>
        <dbReference type="ARBA" id="ARBA00022723"/>
    </source>
</evidence>
<keyword evidence="1" id="KW-0479">Metal-binding</keyword>
<keyword evidence="7" id="KW-1185">Reference proteome</keyword>
<evidence type="ECO:0000256" key="2">
    <source>
        <dbReference type="ARBA" id="ARBA00022771"/>
    </source>
</evidence>
<dbReference type="SUPFAM" id="SSF144232">
    <property type="entry name" value="HIT/MYND zinc finger-like"/>
    <property type="match status" value="1"/>
</dbReference>
<feature type="domain" description="MYND-type" evidence="5">
    <location>
        <begin position="114"/>
        <end position="152"/>
    </location>
</feature>
<dbReference type="PROSITE" id="PS01360">
    <property type="entry name" value="ZF_MYND_1"/>
    <property type="match status" value="1"/>
</dbReference>
<dbReference type="AlphaFoldDB" id="A0A6J8AZ96"/>
<organism evidence="6 7">
    <name type="scientific">Mytilus coruscus</name>
    <name type="common">Sea mussel</name>
    <dbReference type="NCBI Taxonomy" id="42192"/>
    <lineage>
        <taxon>Eukaryota</taxon>
        <taxon>Metazoa</taxon>
        <taxon>Spiralia</taxon>
        <taxon>Lophotrochozoa</taxon>
        <taxon>Mollusca</taxon>
        <taxon>Bivalvia</taxon>
        <taxon>Autobranchia</taxon>
        <taxon>Pteriomorphia</taxon>
        <taxon>Mytilida</taxon>
        <taxon>Mytiloidea</taxon>
        <taxon>Mytilidae</taxon>
        <taxon>Mytilinae</taxon>
        <taxon>Mytilus</taxon>
    </lineage>
</organism>
<dbReference type="Proteomes" id="UP000507470">
    <property type="component" value="Unassembled WGS sequence"/>
</dbReference>
<dbReference type="Pfam" id="PF01753">
    <property type="entry name" value="zf-MYND"/>
    <property type="match status" value="1"/>
</dbReference>
<dbReference type="PANTHER" id="PTHR10237:SF14">
    <property type="entry name" value="MYND-TYPE DOMAIN-CONTAINING PROTEIN"/>
    <property type="match status" value="1"/>
</dbReference>
<reference evidence="6 7" key="1">
    <citation type="submission" date="2020-06" db="EMBL/GenBank/DDBJ databases">
        <authorList>
            <person name="Li R."/>
            <person name="Bekaert M."/>
        </authorList>
    </citation>
    <scope>NUCLEOTIDE SEQUENCE [LARGE SCALE GENOMIC DNA]</scope>
    <source>
        <strain evidence="7">wild</strain>
    </source>
</reference>